<protein>
    <submittedName>
        <fullName evidence="7">Transient receptor potential cation channel subfamily A member 1-like</fullName>
    </submittedName>
</protein>
<dbReference type="Proteomes" id="UP001152795">
    <property type="component" value="Unassembled WGS sequence"/>
</dbReference>
<evidence type="ECO:0000256" key="3">
    <source>
        <dbReference type="ARBA" id="ARBA00022737"/>
    </source>
</evidence>
<dbReference type="GO" id="GO:1902495">
    <property type="term" value="C:transmembrane transporter complex"/>
    <property type="evidence" value="ECO:0007669"/>
    <property type="project" value="TreeGrafter"/>
</dbReference>
<keyword evidence="2" id="KW-0716">Sensory transduction</keyword>
<dbReference type="PANTHER" id="PTHR47143:SF3">
    <property type="entry name" value="PWWP DOMAIN-CONTAINING PROTEIN"/>
    <property type="match status" value="1"/>
</dbReference>
<keyword evidence="5" id="KW-0406">Ion transport</keyword>
<evidence type="ECO:0000256" key="1">
    <source>
        <dbReference type="ARBA" id="ARBA00022448"/>
    </source>
</evidence>
<comment type="caution">
    <text evidence="7">The sequence shown here is derived from an EMBL/GenBank/DDBJ whole genome shotgun (WGS) entry which is preliminary data.</text>
</comment>
<accession>A0A7D9M2X9</accession>
<dbReference type="InterPro" id="IPR052076">
    <property type="entry name" value="TRP_cation_channel"/>
</dbReference>
<keyword evidence="7" id="KW-0675">Receptor</keyword>
<dbReference type="GO" id="GO:0034220">
    <property type="term" value="P:monoatomic ion transmembrane transport"/>
    <property type="evidence" value="ECO:0007669"/>
    <property type="project" value="UniProtKB-KW"/>
</dbReference>
<dbReference type="AlphaFoldDB" id="A0A7D9M2X9"/>
<keyword evidence="3" id="KW-0677">Repeat</keyword>
<reference evidence="7" key="1">
    <citation type="submission" date="2020-04" db="EMBL/GenBank/DDBJ databases">
        <authorList>
            <person name="Alioto T."/>
            <person name="Alioto T."/>
            <person name="Gomez Garrido J."/>
        </authorList>
    </citation>
    <scope>NUCLEOTIDE SEQUENCE</scope>
    <source>
        <strain evidence="7">A484AB</strain>
    </source>
</reference>
<dbReference type="GO" id="GO:0022857">
    <property type="term" value="F:transmembrane transporter activity"/>
    <property type="evidence" value="ECO:0007669"/>
    <property type="project" value="TreeGrafter"/>
</dbReference>
<name>A0A7D9M2X9_PARCT</name>
<dbReference type="Gene3D" id="1.25.40.20">
    <property type="entry name" value="Ankyrin repeat-containing domain"/>
    <property type="match status" value="1"/>
</dbReference>
<evidence type="ECO:0000313" key="7">
    <source>
        <dbReference type="EMBL" id="CAB4041956.1"/>
    </source>
</evidence>
<dbReference type="PROSITE" id="PS50297">
    <property type="entry name" value="ANK_REP_REGION"/>
    <property type="match status" value="1"/>
</dbReference>
<dbReference type="OrthoDB" id="341259at2759"/>
<dbReference type="PANTHER" id="PTHR47143">
    <property type="entry name" value="TRANSIENT RECEPTOR POTENTIAL CATION CHANNEL PROTEIN PAINLESS"/>
    <property type="match status" value="1"/>
</dbReference>
<dbReference type="InterPro" id="IPR002110">
    <property type="entry name" value="Ankyrin_rpt"/>
</dbReference>
<dbReference type="EMBL" id="CACRXK020029215">
    <property type="protein sequence ID" value="CAB4041956.1"/>
    <property type="molecule type" value="Genomic_DNA"/>
</dbReference>
<keyword evidence="4" id="KW-0040">ANK repeat</keyword>
<dbReference type="SUPFAM" id="SSF48403">
    <property type="entry name" value="Ankyrin repeat"/>
    <property type="match status" value="1"/>
</dbReference>
<evidence type="ECO:0000256" key="6">
    <source>
        <dbReference type="ARBA" id="ARBA00023303"/>
    </source>
</evidence>
<dbReference type="InterPro" id="IPR036770">
    <property type="entry name" value="Ankyrin_rpt-contain_sf"/>
</dbReference>
<sequence>MTALSLAASNNNAKAVQSLLNNGADLAILTCEGLSCMDIALNNRFHDVCMVIAKSDKWKEALVSTTTMESCLKVSPEVAKVILDKCIEYSGREIDKDYKVTYHFELLDPPPDKNETYYGPLAMKIARRHDLLGHPLTKKLLHTNWINGVRYIYYSQMFLLAAALVSLTLFLWWAARLMNDCHKKVLAEYKMSTGVDKIPNNSTFYADNENYCYEKLGYGVSKS</sequence>
<proteinExistence type="predicted"/>
<evidence type="ECO:0000256" key="2">
    <source>
        <dbReference type="ARBA" id="ARBA00022606"/>
    </source>
</evidence>
<evidence type="ECO:0000313" key="8">
    <source>
        <dbReference type="Proteomes" id="UP001152795"/>
    </source>
</evidence>
<dbReference type="PROSITE" id="PS50088">
    <property type="entry name" value="ANK_REPEAT"/>
    <property type="match status" value="1"/>
</dbReference>
<keyword evidence="8" id="KW-1185">Reference proteome</keyword>
<gene>
    <name evidence="7" type="ORF">PACLA_8A042036</name>
</gene>
<organism evidence="7 8">
    <name type="scientific">Paramuricea clavata</name>
    <name type="common">Red gorgonian</name>
    <name type="synonym">Violescent sea-whip</name>
    <dbReference type="NCBI Taxonomy" id="317549"/>
    <lineage>
        <taxon>Eukaryota</taxon>
        <taxon>Metazoa</taxon>
        <taxon>Cnidaria</taxon>
        <taxon>Anthozoa</taxon>
        <taxon>Octocorallia</taxon>
        <taxon>Malacalcyonacea</taxon>
        <taxon>Plexauridae</taxon>
        <taxon>Paramuricea</taxon>
    </lineage>
</organism>
<keyword evidence="1" id="KW-0813">Transport</keyword>
<evidence type="ECO:0000256" key="5">
    <source>
        <dbReference type="ARBA" id="ARBA00023065"/>
    </source>
</evidence>
<keyword evidence="6" id="KW-0407">Ion channel</keyword>
<evidence type="ECO:0000256" key="4">
    <source>
        <dbReference type="ARBA" id="ARBA00023043"/>
    </source>
</evidence>